<evidence type="ECO:0000256" key="1">
    <source>
        <dbReference type="ARBA" id="ARBA00001947"/>
    </source>
</evidence>
<reference evidence="7" key="1">
    <citation type="journal article" date="2020" name="Stud. Mycol.">
        <title>101 Dothideomycetes genomes: a test case for predicting lifestyles and emergence of pathogens.</title>
        <authorList>
            <person name="Haridas S."/>
            <person name="Albert R."/>
            <person name="Binder M."/>
            <person name="Bloem J."/>
            <person name="Labutti K."/>
            <person name="Salamov A."/>
            <person name="Andreopoulos B."/>
            <person name="Baker S."/>
            <person name="Barry K."/>
            <person name="Bills G."/>
            <person name="Bluhm B."/>
            <person name="Cannon C."/>
            <person name="Castanera R."/>
            <person name="Culley D."/>
            <person name="Daum C."/>
            <person name="Ezra D."/>
            <person name="Gonzalez J."/>
            <person name="Henrissat B."/>
            <person name="Kuo A."/>
            <person name="Liang C."/>
            <person name="Lipzen A."/>
            <person name="Lutzoni F."/>
            <person name="Magnuson J."/>
            <person name="Mondo S."/>
            <person name="Nolan M."/>
            <person name="Ohm R."/>
            <person name="Pangilinan J."/>
            <person name="Park H.-J."/>
            <person name="Ramirez L."/>
            <person name="Alfaro M."/>
            <person name="Sun H."/>
            <person name="Tritt A."/>
            <person name="Yoshinaga Y."/>
            <person name="Zwiers L.-H."/>
            <person name="Turgeon B."/>
            <person name="Goodwin S."/>
            <person name="Spatafora J."/>
            <person name="Crous P."/>
            <person name="Grigoriev I."/>
        </authorList>
    </citation>
    <scope>NUCLEOTIDE SEQUENCE</scope>
    <source>
        <strain evidence="7">CBS 133067</strain>
    </source>
</reference>
<dbReference type="Gene3D" id="3.60.15.10">
    <property type="entry name" value="Ribonuclease Z/Hydroxyacylglutathione hydrolase-like"/>
    <property type="match status" value="1"/>
</dbReference>
<evidence type="ECO:0000313" key="7">
    <source>
        <dbReference type="EMBL" id="KAF2096910.1"/>
    </source>
</evidence>
<dbReference type="Proteomes" id="UP000799772">
    <property type="component" value="Unassembled WGS sequence"/>
</dbReference>
<dbReference type="InterPro" id="IPR001279">
    <property type="entry name" value="Metallo-B-lactamas"/>
</dbReference>
<evidence type="ECO:0000256" key="2">
    <source>
        <dbReference type="ARBA" id="ARBA00007749"/>
    </source>
</evidence>
<organism evidence="7 8">
    <name type="scientific">Rhizodiscina lignyota</name>
    <dbReference type="NCBI Taxonomy" id="1504668"/>
    <lineage>
        <taxon>Eukaryota</taxon>
        <taxon>Fungi</taxon>
        <taxon>Dikarya</taxon>
        <taxon>Ascomycota</taxon>
        <taxon>Pezizomycotina</taxon>
        <taxon>Dothideomycetes</taxon>
        <taxon>Pleosporomycetidae</taxon>
        <taxon>Aulographales</taxon>
        <taxon>Rhizodiscinaceae</taxon>
        <taxon>Rhizodiscina</taxon>
    </lineage>
</organism>
<keyword evidence="5" id="KW-0862">Zinc</keyword>
<evidence type="ECO:0000313" key="8">
    <source>
        <dbReference type="Proteomes" id="UP000799772"/>
    </source>
</evidence>
<dbReference type="CDD" id="cd07730">
    <property type="entry name" value="metallo-hydrolase-like_MBL-fold"/>
    <property type="match status" value="1"/>
</dbReference>
<dbReference type="PANTHER" id="PTHR42978:SF2">
    <property type="entry name" value="102 KBASES UNSTABLE REGION: FROM 1 TO 119443"/>
    <property type="match status" value="1"/>
</dbReference>
<evidence type="ECO:0000256" key="4">
    <source>
        <dbReference type="ARBA" id="ARBA00022801"/>
    </source>
</evidence>
<dbReference type="AlphaFoldDB" id="A0A9P4M4K8"/>
<comment type="cofactor">
    <cofactor evidence="1">
        <name>Zn(2+)</name>
        <dbReference type="ChEBI" id="CHEBI:29105"/>
    </cofactor>
</comment>
<accession>A0A9P4M4K8</accession>
<dbReference type="PANTHER" id="PTHR42978">
    <property type="entry name" value="QUORUM-QUENCHING LACTONASE YTNP-RELATED-RELATED"/>
    <property type="match status" value="1"/>
</dbReference>
<comment type="caution">
    <text evidence="7">The sequence shown here is derived from an EMBL/GenBank/DDBJ whole genome shotgun (WGS) entry which is preliminary data.</text>
</comment>
<name>A0A9P4M4K8_9PEZI</name>
<dbReference type="OrthoDB" id="10250730at2759"/>
<dbReference type="GO" id="GO:0046872">
    <property type="term" value="F:metal ion binding"/>
    <property type="evidence" value="ECO:0007669"/>
    <property type="project" value="UniProtKB-KW"/>
</dbReference>
<dbReference type="InterPro" id="IPR051013">
    <property type="entry name" value="MBL_superfamily_lactonases"/>
</dbReference>
<dbReference type="Pfam" id="PF00753">
    <property type="entry name" value="Lactamase_B"/>
    <property type="match status" value="1"/>
</dbReference>
<protein>
    <submittedName>
        <fullName evidence="7">Metallo-hydrolase/oxidoreductase</fullName>
    </submittedName>
</protein>
<feature type="domain" description="Metallo-beta-lactamase" evidence="6">
    <location>
        <begin position="55"/>
        <end position="289"/>
    </location>
</feature>
<dbReference type="SUPFAM" id="SSF56281">
    <property type="entry name" value="Metallo-hydrolase/oxidoreductase"/>
    <property type="match status" value="1"/>
</dbReference>
<comment type="similarity">
    <text evidence="2">Belongs to the metallo-beta-lactamase superfamily.</text>
</comment>
<dbReference type="SMART" id="SM00849">
    <property type="entry name" value="Lactamase_B"/>
    <property type="match status" value="1"/>
</dbReference>
<evidence type="ECO:0000256" key="5">
    <source>
        <dbReference type="ARBA" id="ARBA00022833"/>
    </source>
</evidence>
<evidence type="ECO:0000256" key="3">
    <source>
        <dbReference type="ARBA" id="ARBA00022723"/>
    </source>
</evidence>
<evidence type="ECO:0000259" key="6">
    <source>
        <dbReference type="SMART" id="SM00849"/>
    </source>
</evidence>
<keyword evidence="3" id="KW-0479">Metal-binding</keyword>
<dbReference type="GO" id="GO:0016787">
    <property type="term" value="F:hydrolase activity"/>
    <property type="evidence" value="ECO:0007669"/>
    <property type="project" value="UniProtKB-KW"/>
</dbReference>
<sequence length="306" mass="33196">MSQALPADQPNQNYVKASPLAAGYLTLPERFFVTPSDPEAKRMVPSLAFVVTHPGNSSGFFKTSGKPFTLIFDLGLRRAANRYIPPQQKHLETRAPYVVEPGVAAQLSSSGSSPADVDAVIISHVHYDHHGDPEDFPNAEFYVGSGALNVLAHGLGGIASHQHFDPNLFAEGKGKELPPPTSAEWKPLGPFPAALDLFGDSSVYVIDTPGHLPGHVNLLCRIGPNKWAAFCGDAYHDIRLLTGEREIGTWNDELGRILCIHLDRPSAEASIKRLRALNELGNVELIAAHDDGWLAKNKARMHPSVL</sequence>
<keyword evidence="8" id="KW-1185">Reference proteome</keyword>
<gene>
    <name evidence="7" type="ORF">NA57DRAFT_42426</name>
</gene>
<dbReference type="EMBL" id="ML978129">
    <property type="protein sequence ID" value="KAF2096910.1"/>
    <property type="molecule type" value="Genomic_DNA"/>
</dbReference>
<proteinExistence type="inferred from homology"/>
<dbReference type="InterPro" id="IPR036866">
    <property type="entry name" value="RibonucZ/Hydroxyglut_hydro"/>
</dbReference>
<keyword evidence="4" id="KW-0378">Hydrolase</keyword>